<gene>
    <name evidence="4" type="ORF">DCAR_0101313</name>
</gene>
<accession>A0AAF0W4V2</accession>
<feature type="domain" description="MULE transposase" evidence="3">
    <location>
        <begin position="517"/>
        <end position="617"/>
    </location>
</feature>
<dbReference type="InterPro" id="IPR018289">
    <property type="entry name" value="MULE_transposase_dom"/>
</dbReference>
<evidence type="ECO:0000313" key="4">
    <source>
        <dbReference type="EMBL" id="WOG82151.1"/>
    </source>
</evidence>
<evidence type="ECO:0000313" key="5">
    <source>
        <dbReference type="Proteomes" id="UP000077755"/>
    </source>
</evidence>
<evidence type="ECO:0000256" key="1">
    <source>
        <dbReference type="SAM" id="MobiDB-lite"/>
    </source>
</evidence>
<dbReference type="EMBL" id="CP093343">
    <property type="protein sequence ID" value="WOG82151.1"/>
    <property type="molecule type" value="Genomic_DNA"/>
</dbReference>
<protein>
    <recommendedName>
        <fullName evidence="6">Transposase MuDR plant domain-containing protein</fullName>
    </recommendedName>
</protein>
<feature type="compositionally biased region" description="Acidic residues" evidence="1">
    <location>
        <begin position="253"/>
        <end position="269"/>
    </location>
</feature>
<feature type="compositionally biased region" description="Polar residues" evidence="1">
    <location>
        <begin position="238"/>
        <end position="251"/>
    </location>
</feature>
<evidence type="ECO:0000259" key="3">
    <source>
        <dbReference type="Pfam" id="PF10551"/>
    </source>
</evidence>
<sequence>MDGYVNVNFFWGGEIIKQDNDILYSLDPKEMMFVKLGTSYEELRDIVFQLMHISRHHWDVKLTVKYPRIGVANLVTGFFVKSIKSDDDVSRMLSIPTRFHLGGDVALFIEAESIAQPSQQYGGPFTQQSGQIATGGEYANYGGNYGGSFGGDYGGNYGQSDYGSMQGWSSSFFEGGYTYGGGGGSSNTGRFVVEEVVDEDDLSGRQPSPPREMPNKGAVMTLALEYEDEDEEYGSERAISSSDDSDWNLSQEEAAESEDFSEADSDEALEGNTSMQTQAVTMHEPRAPWFTSQDYEPVVVSNRDPLVSLAFDPAADDLNEGALFASKDILISAVKEAHIKTDRNFFVEKSSTSVYKVKCVVRDCNWKLRAAKKKTHGLFQITNCPEQHTCLLDRPTQDHRKISAKMIGCLVAPYVAQTPQLKVSNVITMVNDEYHHLISYMKAWRGKMAGMESTYGNWRTTYNELPRFLNVMASTNPGSVVVVNVVPHHTDRGTSTFVRAFWCLKAMIDGWQYARPVISIDGTFLKGKYNGKLLVAVGVDSNNHQYPICFALVDEESTDNWSWFLRLLRKHVCRDRRGVCIISDRATGILAAMNDENNGFTPPFGVHRFCLHHVRSNFSKKYPGIELKMYMWLAGNTPHADKKTRRLHEKDWGYFGRRL</sequence>
<dbReference type="Pfam" id="PF03108">
    <property type="entry name" value="DBD_Tnp_Mut"/>
    <property type="match status" value="1"/>
</dbReference>
<dbReference type="PANTHER" id="PTHR31973:SF195">
    <property type="entry name" value="MUDR FAMILY TRANSPOSASE"/>
    <property type="match status" value="1"/>
</dbReference>
<evidence type="ECO:0008006" key="6">
    <source>
        <dbReference type="Google" id="ProtNLM"/>
    </source>
</evidence>
<dbReference type="AlphaFoldDB" id="A0AAF0W4V2"/>
<reference evidence="4" key="2">
    <citation type="submission" date="2022-03" db="EMBL/GenBank/DDBJ databases">
        <title>Draft title - Genomic analysis of global carrot germplasm unveils the trajectory of domestication and the origin of high carotenoid orange carrot.</title>
        <authorList>
            <person name="Iorizzo M."/>
            <person name="Ellison S."/>
            <person name="Senalik D."/>
            <person name="Macko-Podgorni A."/>
            <person name="Grzebelus D."/>
            <person name="Bostan H."/>
            <person name="Rolling W."/>
            <person name="Curaba J."/>
            <person name="Simon P."/>
        </authorList>
    </citation>
    <scope>NUCLEOTIDE SEQUENCE</scope>
    <source>
        <tissue evidence="4">Leaf</tissue>
    </source>
</reference>
<feature type="region of interest" description="Disordered" evidence="1">
    <location>
        <begin position="197"/>
        <end position="272"/>
    </location>
</feature>
<proteinExistence type="predicted"/>
<dbReference type="InterPro" id="IPR004332">
    <property type="entry name" value="Transposase_MuDR"/>
</dbReference>
<keyword evidence="5" id="KW-1185">Reference proteome</keyword>
<dbReference type="Pfam" id="PF10551">
    <property type="entry name" value="MULE"/>
    <property type="match status" value="1"/>
</dbReference>
<name>A0AAF0W4V2_DAUCS</name>
<dbReference type="PANTHER" id="PTHR31973">
    <property type="entry name" value="POLYPROTEIN, PUTATIVE-RELATED"/>
    <property type="match status" value="1"/>
</dbReference>
<evidence type="ECO:0000259" key="2">
    <source>
        <dbReference type="Pfam" id="PF03108"/>
    </source>
</evidence>
<reference evidence="4" key="1">
    <citation type="journal article" date="2016" name="Nat. Genet.">
        <title>A high-quality carrot genome assembly provides new insights into carotenoid accumulation and asterid genome evolution.</title>
        <authorList>
            <person name="Iorizzo M."/>
            <person name="Ellison S."/>
            <person name="Senalik D."/>
            <person name="Zeng P."/>
            <person name="Satapoomin P."/>
            <person name="Huang J."/>
            <person name="Bowman M."/>
            <person name="Iovene M."/>
            <person name="Sanseverino W."/>
            <person name="Cavagnaro P."/>
            <person name="Yildiz M."/>
            <person name="Macko-Podgorni A."/>
            <person name="Moranska E."/>
            <person name="Grzebelus E."/>
            <person name="Grzebelus D."/>
            <person name="Ashrafi H."/>
            <person name="Zheng Z."/>
            <person name="Cheng S."/>
            <person name="Spooner D."/>
            <person name="Van Deynze A."/>
            <person name="Simon P."/>
        </authorList>
    </citation>
    <scope>NUCLEOTIDE SEQUENCE</scope>
    <source>
        <tissue evidence="4">Leaf</tissue>
    </source>
</reference>
<dbReference type="Proteomes" id="UP000077755">
    <property type="component" value="Chromosome 1"/>
</dbReference>
<organism evidence="4 5">
    <name type="scientific">Daucus carota subsp. sativus</name>
    <name type="common">Carrot</name>
    <dbReference type="NCBI Taxonomy" id="79200"/>
    <lineage>
        <taxon>Eukaryota</taxon>
        <taxon>Viridiplantae</taxon>
        <taxon>Streptophyta</taxon>
        <taxon>Embryophyta</taxon>
        <taxon>Tracheophyta</taxon>
        <taxon>Spermatophyta</taxon>
        <taxon>Magnoliopsida</taxon>
        <taxon>eudicotyledons</taxon>
        <taxon>Gunneridae</taxon>
        <taxon>Pentapetalae</taxon>
        <taxon>asterids</taxon>
        <taxon>campanulids</taxon>
        <taxon>Apiales</taxon>
        <taxon>Apiaceae</taxon>
        <taxon>Apioideae</taxon>
        <taxon>Scandiceae</taxon>
        <taxon>Daucinae</taxon>
        <taxon>Daucus</taxon>
        <taxon>Daucus sect. Daucus</taxon>
    </lineage>
</organism>
<feature type="domain" description="Transposase MuDR plant" evidence="2">
    <location>
        <begin position="331"/>
        <end position="381"/>
    </location>
</feature>